<dbReference type="RefSeq" id="WP_179259634.1">
    <property type="nucleotide sequence ID" value="NZ_CP058601.1"/>
</dbReference>
<protein>
    <submittedName>
        <fullName evidence="2">Uncharacterized protein</fullName>
    </submittedName>
</protein>
<dbReference type="EMBL" id="CP058601">
    <property type="protein sequence ID" value="QLG47892.1"/>
    <property type="molecule type" value="Genomic_DNA"/>
</dbReference>
<feature type="region of interest" description="Disordered" evidence="1">
    <location>
        <begin position="17"/>
        <end position="56"/>
    </location>
</feature>
<evidence type="ECO:0000256" key="1">
    <source>
        <dbReference type="SAM" id="MobiDB-lite"/>
    </source>
</evidence>
<dbReference type="Proteomes" id="UP000509241">
    <property type="component" value="Chromosome"/>
</dbReference>
<dbReference type="OrthoDB" id="384837at2157"/>
<dbReference type="InterPro" id="IPR047676">
    <property type="entry name" value="FxLYD_dom"/>
</dbReference>
<organism evidence="2 3">
    <name type="scientific">Natrinema halophilum</name>
    <dbReference type="NCBI Taxonomy" id="1699371"/>
    <lineage>
        <taxon>Archaea</taxon>
        <taxon>Methanobacteriati</taxon>
        <taxon>Methanobacteriota</taxon>
        <taxon>Stenosarchaea group</taxon>
        <taxon>Halobacteria</taxon>
        <taxon>Halobacteriales</taxon>
        <taxon>Natrialbaceae</taxon>
        <taxon>Natrinema</taxon>
    </lineage>
</organism>
<reference evidence="2 3" key="1">
    <citation type="submission" date="2020-07" db="EMBL/GenBank/DDBJ databases">
        <authorList>
            <person name="Cui H."/>
        </authorList>
    </citation>
    <scope>NUCLEOTIDE SEQUENCE [LARGE SCALE GENOMIC DNA]</scope>
    <source>
        <strain evidence="2 3">YPL8</strain>
    </source>
</reference>
<evidence type="ECO:0000313" key="3">
    <source>
        <dbReference type="Proteomes" id="UP000509241"/>
    </source>
</evidence>
<proteinExistence type="predicted"/>
<accession>A0A7D5GJJ9</accession>
<dbReference type="NCBIfam" id="NF038353">
    <property type="entry name" value="FxLYD_dom"/>
    <property type="match status" value="2"/>
</dbReference>
<sequence length="247" mass="26190">MNRRQLLSVMGTATVAGCVGDDMADTSGPEDSSDDGGTSSTNGTDTNPSEPEPAIDVSVSDVSLGTMTTPNGRTETAVTGLVKNTGEARLGAVTAAGKFYNADGQLLSSAIWDIRDLVPGEIWEPWIPYSGDGTVDSADLTITDSFAHGRTVSPNGMVLESHDLQIPVDDYAMPRVLGEVSNQTETSVPALLARPKLIAENGHLLETAIATVQNFGAGETWSFDTQVHFQNSDWIDRIDSYQIVLTV</sequence>
<feature type="compositionally biased region" description="Low complexity" evidence="1">
    <location>
        <begin position="25"/>
        <end position="49"/>
    </location>
</feature>
<dbReference type="PROSITE" id="PS51257">
    <property type="entry name" value="PROKAR_LIPOPROTEIN"/>
    <property type="match status" value="1"/>
</dbReference>
<dbReference type="KEGG" id="haly:HYG82_03045"/>
<name>A0A7D5GJJ9_9EURY</name>
<gene>
    <name evidence="2" type="ORF">HYG82_03045</name>
</gene>
<keyword evidence="3" id="KW-1185">Reference proteome</keyword>
<evidence type="ECO:0000313" key="2">
    <source>
        <dbReference type="EMBL" id="QLG47892.1"/>
    </source>
</evidence>
<dbReference type="GeneID" id="56032234"/>
<dbReference type="AlphaFoldDB" id="A0A7D5GJJ9"/>